<protein>
    <submittedName>
        <fullName evidence="2">Uncharacterized protein</fullName>
    </submittedName>
</protein>
<evidence type="ECO:0000313" key="2">
    <source>
        <dbReference type="EMBL" id="GGC87146.1"/>
    </source>
</evidence>
<sequence>MDTKDKGQDARCGYTLRVGPIETPQPPRMLRTRRGLLRAMPRDPNRRNAIPEK</sequence>
<accession>A0A916UUC3</accession>
<evidence type="ECO:0000256" key="1">
    <source>
        <dbReference type="SAM" id="MobiDB-lite"/>
    </source>
</evidence>
<dbReference type="AlphaFoldDB" id="A0A916UUC3"/>
<proteinExistence type="predicted"/>
<reference evidence="2" key="1">
    <citation type="journal article" date="2014" name="Int. J. Syst. Evol. Microbiol.">
        <title>Complete genome sequence of Corynebacterium casei LMG S-19264T (=DSM 44701T), isolated from a smear-ripened cheese.</title>
        <authorList>
            <consortium name="US DOE Joint Genome Institute (JGI-PGF)"/>
            <person name="Walter F."/>
            <person name="Albersmeier A."/>
            <person name="Kalinowski J."/>
            <person name="Ruckert C."/>
        </authorList>
    </citation>
    <scope>NUCLEOTIDE SEQUENCE</scope>
    <source>
        <strain evidence="2">CGMCC 1.10998</strain>
    </source>
</reference>
<dbReference type="Proteomes" id="UP000637423">
    <property type="component" value="Unassembled WGS sequence"/>
</dbReference>
<comment type="caution">
    <text evidence="2">The sequence shown here is derived from an EMBL/GenBank/DDBJ whole genome shotgun (WGS) entry which is preliminary data.</text>
</comment>
<organism evidence="2 3">
    <name type="scientific">Undibacterium terreum</name>
    <dbReference type="NCBI Taxonomy" id="1224302"/>
    <lineage>
        <taxon>Bacteria</taxon>
        <taxon>Pseudomonadati</taxon>
        <taxon>Pseudomonadota</taxon>
        <taxon>Betaproteobacteria</taxon>
        <taxon>Burkholderiales</taxon>
        <taxon>Oxalobacteraceae</taxon>
        <taxon>Undibacterium</taxon>
    </lineage>
</organism>
<keyword evidence="3" id="KW-1185">Reference proteome</keyword>
<feature type="region of interest" description="Disordered" evidence="1">
    <location>
        <begin position="1"/>
        <end position="28"/>
    </location>
</feature>
<dbReference type="EMBL" id="BMED01000004">
    <property type="protein sequence ID" value="GGC87146.1"/>
    <property type="molecule type" value="Genomic_DNA"/>
</dbReference>
<name>A0A916UUC3_9BURK</name>
<gene>
    <name evidence="2" type="ORF">GCM10011396_38020</name>
</gene>
<reference evidence="2" key="2">
    <citation type="submission" date="2020-09" db="EMBL/GenBank/DDBJ databases">
        <authorList>
            <person name="Sun Q."/>
            <person name="Zhou Y."/>
        </authorList>
    </citation>
    <scope>NUCLEOTIDE SEQUENCE</scope>
    <source>
        <strain evidence="2">CGMCC 1.10998</strain>
    </source>
</reference>
<evidence type="ECO:0000313" key="3">
    <source>
        <dbReference type="Proteomes" id="UP000637423"/>
    </source>
</evidence>